<reference evidence="2 3" key="1">
    <citation type="journal article" date="2010" name="J. Bacteriol.">
        <title>Genome sequences of Oceanicola granulosus HTCC2516(T) and Oceanicola batsensis HTCC2597(TDelta).</title>
        <authorList>
            <person name="Thrash J.C."/>
            <person name="Cho J.C."/>
            <person name="Vergin K.L."/>
            <person name="Giovannoni S.J."/>
        </authorList>
    </citation>
    <scope>NUCLEOTIDE SEQUENCE [LARGE SCALE GENOMIC DNA]</scope>
    <source>
        <strain evidence="3">ATCC BAA-861 / DSM 15982 / KCTC 12143 / HTCC2516</strain>
    </source>
</reference>
<proteinExistence type="predicted"/>
<protein>
    <recommendedName>
        <fullName evidence="4">VCBS repeat-containing protein</fullName>
    </recommendedName>
</protein>
<evidence type="ECO:0008006" key="4">
    <source>
        <dbReference type="Google" id="ProtNLM"/>
    </source>
</evidence>
<evidence type="ECO:0000313" key="3">
    <source>
        <dbReference type="Proteomes" id="UP000003635"/>
    </source>
</evidence>
<dbReference type="OrthoDB" id="9804182at2"/>
<feature type="chain" id="PRO_5004207195" description="VCBS repeat-containing protein" evidence="1">
    <location>
        <begin position="20"/>
        <end position="177"/>
    </location>
</feature>
<evidence type="ECO:0000256" key="1">
    <source>
        <dbReference type="SAM" id="SignalP"/>
    </source>
</evidence>
<comment type="caution">
    <text evidence="2">The sequence shown here is derived from an EMBL/GenBank/DDBJ whole genome shotgun (WGS) entry which is preliminary data.</text>
</comment>
<dbReference type="Proteomes" id="UP000003635">
    <property type="component" value="Unassembled WGS sequence"/>
</dbReference>
<organism evidence="2 3">
    <name type="scientific">Oceanicola granulosus (strain ATCC BAA-861 / DSM 15982 / KCTC 12143 / HTCC2516)</name>
    <dbReference type="NCBI Taxonomy" id="314256"/>
    <lineage>
        <taxon>Bacteria</taxon>
        <taxon>Pseudomonadati</taxon>
        <taxon>Pseudomonadota</taxon>
        <taxon>Alphaproteobacteria</taxon>
        <taxon>Rhodobacterales</taxon>
        <taxon>Roseobacteraceae</taxon>
        <taxon>Oceanicola</taxon>
    </lineage>
</organism>
<dbReference type="EMBL" id="AAOT01000025">
    <property type="protein sequence ID" value="EAR50615.1"/>
    <property type="molecule type" value="Genomic_DNA"/>
</dbReference>
<dbReference type="AlphaFoldDB" id="Q2CD63"/>
<accession>Q2CD63</accession>
<dbReference type="STRING" id="314256.OG2516_12226"/>
<dbReference type="eggNOG" id="ENOG50324WJ">
    <property type="taxonomic scope" value="Bacteria"/>
</dbReference>
<sequence>MRLLPGLCAAALLAGPLAAQGFTAPVVSDLDGDGAAETFTLLDSGDGTADLRIEAGRSVIHAESIAWKGGIGQEPELAVLPNGSVQVISMNEAIGRSRWRQALTIAHRDGAYRVAGITYGWYDTIDNTGGTCDFNLLTGRGIIERDDGSRREVAAPLPALPVTEFRDDTFTVPEGCY</sequence>
<name>Q2CD63_OCEGH</name>
<dbReference type="RefSeq" id="WP_007255963.1">
    <property type="nucleotide sequence ID" value="NZ_CH724107.1"/>
</dbReference>
<dbReference type="HOGENOM" id="CLU_1488001_0_0_5"/>
<feature type="signal peptide" evidence="1">
    <location>
        <begin position="1"/>
        <end position="19"/>
    </location>
</feature>
<keyword evidence="3" id="KW-1185">Reference proteome</keyword>
<keyword evidence="1" id="KW-0732">Signal</keyword>
<gene>
    <name evidence="2" type="ORF">OG2516_12226</name>
</gene>
<evidence type="ECO:0000313" key="2">
    <source>
        <dbReference type="EMBL" id="EAR50615.1"/>
    </source>
</evidence>